<feature type="transmembrane region" description="Helical" evidence="5">
    <location>
        <begin position="171"/>
        <end position="190"/>
    </location>
</feature>
<proteinExistence type="predicted"/>
<evidence type="ECO:0000256" key="1">
    <source>
        <dbReference type="ARBA" id="ARBA00004141"/>
    </source>
</evidence>
<feature type="transmembrane region" description="Helical" evidence="5">
    <location>
        <begin position="360"/>
        <end position="376"/>
    </location>
</feature>
<evidence type="ECO:0000256" key="2">
    <source>
        <dbReference type="ARBA" id="ARBA00022692"/>
    </source>
</evidence>
<name>A0A1P8SRN6_PSEAI</name>
<reference evidence="7" key="1">
    <citation type="submission" date="2016-05" db="EMBL/GenBank/DDBJ databases">
        <title>The P. aeruginosa group I pilin charge influences piliation level.</title>
        <authorList>
            <person name="Castric P."/>
            <person name="Allison T."/>
            <person name="Leehacharoenkul R."/>
            <person name="Rajani G."/>
        </authorList>
    </citation>
    <scope>NUCLEOTIDE SEQUENCE</scope>
    <source>
        <strain evidence="7">3778</strain>
    </source>
</reference>
<dbReference type="GO" id="GO:0016740">
    <property type="term" value="F:transferase activity"/>
    <property type="evidence" value="ECO:0007669"/>
    <property type="project" value="UniProtKB-KW"/>
</dbReference>
<feature type="transmembrane region" description="Helical" evidence="5">
    <location>
        <begin position="12"/>
        <end position="37"/>
    </location>
</feature>
<feature type="transmembrane region" description="Helical" evidence="5">
    <location>
        <begin position="98"/>
        <end position="116"/>
    </location>
</feature>
<feature type="transmembrane region" description="Helical" evidence="5">
    <location>
        <begin position="331"/>
        <end position="348"/>
    </location>
</feature>
<gene>
    <name evidence="7" type="primary">pilO</name>
</gene>
<protein>
    <submittedName>
        <fullName evidence="7">Oligosaccharyl transferase</fullName>
    </submittedName>
</protein>
<feature type="domain" description="O-antigen ligase-related" evidence="6">
    <location>
        <begin position="205"/>
        <end position="339"/>
    </location>
</feature>
<sequence length="465" mass="51378">MNRTRVIWQGGIALPSFVGLALLSLIAAMLLSTVIHYGVSPNWHDQQRIFQLLLLSGSSLFFFLYFPSSLIRRKVFAALLLTLGLGVFSSFLSDNSSWALKEWSVFAGLMLFSFNISASPEWVRRIALWGVVVLGGFFCYQFLLSYLAAFVSGLRELNPRVLLSGFSNVRTMGQFQAMLLPLMAALVLYLRETGRFRLSWLVMLLLAIQWCISFALAGRGLWLGFAVAHLALCWIGPVGRRFLIVQLSAAFVGLALYFLLMVALPTWLGIDMTLMSGMRSGLSLRDVLWRDAWGMFVAHPLLGVGPMHFSAVPNSVGAHPHQMLLQWFAEWGGVAGLLVVGLMTLGLLRGARYLREQGDPMDAGLWLALVSVLVLAQVDGVFVMPFTQTVLALLVGIAMARWSKPVAPSPAQRWLCRGLAVVVIVVLGRVLLLEVPGLTAAEERYLEIHGGGEAPRFWIQGWIPM</sequence>
<organism evidence="7">
    <name type="scientific">Pseudomonas aeruginosa</name>
    <dbReference type="NCBI Taxonomy" id="287"/>
    <lineage>
        <taxon>Bacteria</taxon>
        <taxon>Pseudomonadati</taxon>
        <taxon>Pseudomonadota</taxon>
        <taxon>Gammaproteobacteria</taxon>
        <taxon>Pseudomonadales</taxon>
        <taxon>Pseudomonadaceae</taxon>
        <taxon>Pseudomonas</taxon>
    </lineage>
</organism>
<dbReference type="Pfam" id="PF04932">
    <property type="entry name" value="Wzy_C"/>
    <property type="match status" value="1"/>
</dbReference>
<feature type="transmembrane region" description="Helical" evidence="5">
    <location>
        <begin position="414"/>
        <end position="432"/>
    </location>
</feature>
<accession>A0A1P8SRN6</accession>
<dbReference type="PANTHER" id="PTHR37422:SF13">
    <property type="entry name" value="LIPOPOLYSACCHARIDE BIOSYNTHESIS PROTEIN PA4999-RELATED"/>
    <property type="match status" value="1"/>
</dbReference>
<feature type="transmembrane region" description="Helical" evidence="5">
    <location>
        <begin position="49"/>
        <end position="68"/>
    </location>
</feature>
<evidence type="ECO:0000256" key="3">
    <source>
        <dbReference type="ARBA" id="ARBA00022989"/>
    </source>
</evidence>
<feature type="transmembrane region" description="Helical" evidence="5">
    <location>
        <begin position="242"/>
        <end position="270"/>
    </location>
</feature>
<feature type="transmembrane region" description="Helical" evidence="5">
    <location>
        <begin position="128"/>
        <end position="151"/>
    </location>
</feature>
<evidence type="ECO:0000256" key="5">
    <source>
        <dbReference type="SAM" id="Phobius"/>
    </source>
</evidence>
<dbReference type="AlphaFoldDB" id="A0A1P8SRN6"/>
<dbReference type="InterPro" id="IPR051533">
    <property type="entry name" value="WaaL-like"/>
</dbReference>
<keyword evidence="3 5" id="KW-1133">Transmembrane helix</keyword>
<keyword evidence="4 5" id="KW-0472">Membrane</keyword>
<evidence type="ECO:0000259" key="6">
    <source>
        <dbReference type="Pfam" id="PF04932"/>
    </source>
</evidence>
<feature type="transmembrane region" description="Helical" evidence="5">
    <location>
        <begin position="202"/>
        <end position="222"/>
    </location>
</feature>
<dbReference type="EMBL" id="KX272765">
    <property type="protein sequence ID" value="APY26425.1"/>
    <property type="molecule type" value="Genomic_DNA"/>
</dbReference>
<dbReference type="InterPro" id="IPR007016">
    <property type="entry name" value="O-antigen_ligase-rel_domated"/>
</dbReference>
<evidence type="ECO:0000313" key="7">
    <source>
        <dbReference type="EMBL" id="APY26425.1"/>
    </source>
</evidence>
<dbReference type="GO" id="GO:0016020">
    <property type="term" value="C:membrane"/>
    <property type="evidence" value="ECO:0007669"/>
    <property type="project" value="UniProtKB-SubCell"/>
</dbReference>
<keyword evidence="7" id="KW-0808">Transferase</keyword>
<keyword evidence="2 5" id="KW-0812">Transmembrane</keyword>
<feature type="transmembrane region" description="Helical" evidence="5">
    <location>
        <begin position="75"/>
        <end position="92"/>
    </location>
</feature>
<evidence type="ECO:0000256" key="4">
    <source>
        <dbReference type="ARBA" id="ARBA00023136"/>
    </source>
</evidence>
<dbReference type="PANTHER" id="PTHR37422">
    <property type="entry name" value="TEICHURONIC ACID BIOSYNTHESIS PROTEIN TUAE"/>
    <property type="match status" value="1"/>
</dbReference>
<comment type="subcellular location">
    <subcellularLocation>
        <location evidence="1">Membrane</location>
        <topology evidence="1">Multi-pass membrane protein</topology>
    </subcellularLocation>
</comment>